<evidence type="ECO:0000313" key="2">
    <source>
        <dbReference type="Proteomes" id="UP001239111"/>
    </source>
</evidence>
<dbReference type="Proteomes" id="UP001239111">
    <property type="component" value="Chromosome 3"/>
</dbReference>
<dbReference type="EMBL" id="CM056743">
    <property type="protein sequence ID" value="KAJ8673051.1"/>
    <property type="molecule type" value="Genomic_DNA"/>
</dbReference>
<proteinExistence type="predicted"/>
<gene>
    <name evidence="1" type="ORF">QAD02_004312</name>
</gene>
<comment type="caution">
    <text evidence="1">The sequence shown here is derived from an EMBL/GenBank/DDBJ whole genome shotgun (WGS) entry which is preliminary data.</text>
</comment>
<keyword evidence="2" id="KW-1185">Reference proteome</keyword>
<sequence length="322" mass="36391">MVFIHGGGFIFGSGDDLYLRPDYLMRKNIVLVTFNYRLGIFGFLNLEDEVAPGNQGLKDMIMVPKWVQANIDRFNGYFNNVTLFGESAGAGAVCYLLQSPLTDGLVHKATCQSNSGFNPWIRNKDPKNYTIYSPFGPGPDPKAKVPVLPIPIEEASEAGIRVPLLIGHNSEEGLSGLVGMIPKSAFIGADKTFSKMINPRQPEYFLKTYDLTLKDLRNLYYGKEKITPDNHMIYARICKNGFGKWKKGTTPYKIMKRMRELWANFATYGLPTLGISELLPVKWEPVNDVDELKYLNLDKEIEMKVVSNIEERFRNAKTTIKN</sequence>
<reference evidence="1" key="1">
    <citation type="submission" date="2023-04" db="EMBL/GenBank/DDBJ databases">
        <title>A chromosome-level genome assembly of the parasitoid wasp Eretmocerus hayati.</title>
        <authorList>
            <person name="Zhong Y."/>
            <person name="Liu S."/>
            <person name="Liu Y."/>
        </authorList>
    </citation>
    <scope>NUCLEOTIDE SEQUENCE</scope>
    <source>
        <strain evidence="1">ZJU_SS_LIU_2023</strain>
    </source>
</reference>
<name>A0ACC2NQ91_9HYME</name>
<accession>A0ACC2NQ91</accession>
<evidence type="ECO:0000313" key="1">
    <source>
        <dbReference type="EMBL" id="KAJ8673051.1"/>
    </source>
</evidence>
<protein>
    <submittedName>
        <fullName evidence="1">Uncharacterized protein</fullName>
    </submittedName>
</protein>
<organism evidence="1 2">
    <name type="scientific">Eretmocerus hayati</name>
    <dbReference type="NCBI Taxonomy" id="131215"/>
    <lineage>
        <taxon>Eukaryota</taxon>
        <taxon>Metazoa</taxon>
        <taxon>Ecdysozoa</taxon>
        <taxon>Arthropoda</taxon>
        <taxon>Hexapoda</taxon>
        <taxon>Insecta</taxon>
        <taxon>Pterygota</taxon>
        <taxon>Neoptera</taxon>
        <taxon>Endopterygota</taxon>
        <taxon>Hymenoptera</taxon>
        <taxon>Apocrita</taxon>
        <taxon>Proctotrupomorpha</taxon>
        <taxon>Chalcidoidea</taxon>
        <taxon>Aphelinidae</taxon>
        <taxon>Aphelininae</taxon>
        <taxon>Eretmocerus</taxon>
    </lineage>
</organism>